<protein>
    <recommendedName>
        <fullName evidence="2">DNA ligase (ATP)</fullName>
        <ecNumber evidence="2">6.5.1.1</ecNumber>
    </recommendedName>
</protein>
<dbReference type="GO" id="GO:0006281">
    <property type="term" value="P:DNA repair"/>
    <property type="evidence" value="ECO:0007669"/>
    <property type="project" value="InterPro"/>
</dbReference>
<dbReference type="Pfam" id="PF04679">
    <property type="entry name" value="DNA_ligase_A_C"/>
    <property type="match status" value="1"/>
</dbReference>
<evidence type="ECO:0000256" key="4">
    <source>
        <dbReference type="ARBA" id="ARBA00034003"/>
    </source>
</evidence>
<name>A0AAJ5UWH6_9BACI</name>
<geneLocation type="plasmid" evidence="6 7">
    <name>unnamed</name>
</geneLocation>
<dbReference type="GO" id="GO:0003910">
    <property type="term" value="F:DNA ligase (ATP) activity"/>
    <property type="evidence" value="ECO:0007669"/>
    <property type="project" value="UniProtKB-EC"/>
</dbReference>
<comment type="similarity">
    <text evidence="1">Belongs to the ATP-dependent DNA ligase family.</text>
</comment>
<dbReference type="SUPFAM" id="SSF50249">
    <property type="entry name" value="Nucleic acid-binding proteins"/>
    <property type="match status" value="1"/>
</dbReference>
<gene>
    <name evidence="6" type="ORF">OU989_23080</name>
</gene>
<dbReference type="PANTHER" id="PTHR45674">
    <property type="entry name" value="DNA LIGASE 1/3 FAMILY MEMBER"/>
    <property type="match status" value="1"/>
</dbReference>
<dbReference type="Pfam" id="PF01068">
    <property type="entry name" value="DNA_ligase_A_M"/>
    <property type="match status" value="1"/>
</dbReference>
<dbReference type="InterPro" id="IPR050191">
    <property type="entry name" value="ATP-dep_DNA_ligase"/>
</dbReference>
<dbReference type="CDD" id="cd07906">
    <property type="entry name" value="Adenylation_DNA_ligase_LigD_LigC"/>
    <property type="match status" value="1"/>
</dbReference>
<dbReference type="KEGG" id="liu:OU989_23080"/>
<keyword evidence="3 6" id="KW-0436">Ligase</keyword>
<dbReference type="GO" id="GO:0006310">
    <property type="term" value="P:DNA recombination"/>
    <property type="evidence" value="ECO:0007669"/>
    <property type="project" value="InterPro"/>
</dbReference>
<dbReference type="InterPro" id="IPR012309">
    <property type="entry name" value="DNA_ligase_ATP-dep_C"/>
</dbReference>
<evidence type="ECO:0000256" key="1">
    <source>
        <dbReference type="ARBA" id="ARBA00007572"/>
    </source>
</evidence>
<keyword evidence="6" id="KW-0614">Plasmid</keyword>
<dbReference type="AlphaFoldDB" id="A0AAJ5UWH6"/>
<dbReference type="GO" id="GO:0005524">
    <property type="term" value="F:ATP binding"/>
    <property type="evidence" value="ECO:0007669"/>
    <property type="project" value="InterPro"/>
</dbReference>
<evidence type="ECO:0000259" key="5">
    <source>
        <dbReference type="PROSITE" id="PS50160"/>
    </source>
</evidence>
<sequence length="299" mass="34320">MLFTPIKPMLLATGKEVKDNTDTIFDIKWDGWRTIIHKEGDRVEAFTREGNNITSKFPELIEVGQSIKEHTAIIDAEGVVLRNGNSVFEDFSYRGSLSNKDKIEQATKTHPATFIAFDILATNNPVMKYPLFERKEMLSSIIKPSNSMIVTPSVEGYGTHVFQLTKDKNMEGIVGKRRDSLYKINHRSKDWLKYKHFKIANTVILGFSEQPFSLLVGTRLSNGKYKRLANIEFGFSREEKMAFRQIAKQLIIKNERNITWIEPVLNCKVQYLEKTKTGLLRIASFKGFCLENNIEKQTS</sequence>
<dbReference type="EC" id="6.5.1.1" evidence="2"/>
<proteinExistence type="inferred from homology"/>
<dbReference type="PROSITE" id="PS50160">
    <property type="entry name" value="DNA_LIGASE_A3"/>
    <property type="match status" value="1"/>
</dbReference>
<accession>A0AAJ5UWH6</accession>
<dbReference type="Proteomes" id="UP001219585">
    <property type="component" value="Plasmid unnamed"/>
</dbReference>
<dbReference type="PANTHER" id="PTHR45674:SF4">
    <property type="entry name" value="DNA LIGASE 1"/>
    <property type="match status" value="1"/>
</dbReference>
<dbReference type="InterPro" id="IPR012340">
    <property type="entry name" value="NA-bd_OB-fold"/>
</dbReference>
<dbReference type="Gene3D" id="2.40.50.140">
    <property type="entry name" value="Nucleic acid-binding proteins"/>
    <property type="match status" value="1"/>
</dbReference>
<feature type="domain" description="ATP-dependent DNA ligase family profile" evidence="5">
    <location>
        <begin position="105"/>
        <end position="224"/>
    </location>
</feature>
<evidence type="ECO:0000313" key="7">
    <source>
        <dbReference type="Proteomes" id="UP001219585"/>
    </source>
</evidence>
<dbReference type="Gene3D" id="3.30.470.30">
    <property type="entry name" value="DNA ligase/mRNA capping enzyme"/>
    <property type="match status" value="1"/>
</dbReference>
<dbReference type="EMBL" id="CP113528">
    <property type="protein sequence ID" value="WDV09403.1"/>
    <property type="molecule type" value="Genomic_DNA"/>
</dbReference>
<dbReference type="SUPFAM" id="SSF56091">
    <property type="entry name" value="DNA ligase/mRNA capping enzyme, catalytic domain"/>
    <property type="match status" value="1"/>
</dbReference>
<dbReference type="RefSeq" id="WP_274797612.1">
    <property type="nucleotide sequence ID" value="NZ_CP113528.1"/>
</dbReference>
<reference evidence="6" key="1">
    <citation type="submission" date="2022-11" db="EMBL/GenBank/DDBJ databases">
        <title>Lysinibacillus irui.</title>
        <authorList>
            <person name="Akintayo S.O."/>
        </authorList>
    </citation>
    <scope>NUCLEOTIDE SEQUENCE</scope>
    <source>
        <strain evidence="6">IRB4-01</strain>
        <plasmid evidence="6">unnamed</plasmid>
    </source>
</reference>
<evidence type="ECO:0000256" key="3">
    <source>
        <dbReference type="ARBA" id="ARBA00022598"/>
    </source>
</evidence>
<evidence type="ECO:0000256" key="2">
    <source>
        <dbReference type="ARBA" id="ARBA00012727"/>
    </source>
</evidence>
<evidence type="ECO:0000313" key="6">
    <source>
        <dbReference type="EMBL" id="WDV09403.1"/>
    </source>
</evidence>
<organism evidence="6 7">
    <name type="scientific">Lysinibacillus irui</name>
    <dbReference type="NCBI Taxonomy" id="2998077"/>
    <lineage>
        <taxon>Bacteria</taxon>
        <taxon>Bacillati</taxon>
        <taxon>Bacillota</taxon>
        <taxon>Bacilli</taxon>
        <taxon>Bacillales</taxon>
        <taxon>Bacillaceae</taxon>
        <taxon>Lysinibacillus</taxon>
    </lineage>
</organism>
<dbReference type="InterPro" id="IPR012310">
    <property type="entry name" value="DNA_ligase_ATP-dep_cent"/>
</dbReference>
<comment type="catalytic activity">
    <reaction evidence="4">
        <text>ATP + (deoxyribonucleotide)n-3'-hydroxyl + 5'-phospho-(deoxyribonucleotide)m = (deoxyribonucleotide)n+m + AMP + diphosphate.</text>
        <dbReference type="EC" id="6.5.1.1"/>
    </reaction>
</comment>